<dbReference type="EMBL" id="CAVMJV010000066">
    <property type="protein sequence ID" value="CAK5087558.1"/>
    <property type="molecule type" value="Genomic_DNA"/>
</dbReference>
<proteinExistence type="predicted"/>
<dbReference type="Proteomes" id="UP001497535">
    <property type="component" value="Unassembled WGS sequence"/>
</dbReference>
<protein>
    <submittedName>
        <fullName evidence="1">Uncharacterized protein</fullName>
    </submittedName>
</protein>
<comment type="caution">
    <text evidence="1">The sequence shown here is derived from an EMBL/GenBank/DDBJ whole genome shotgun (WGS) entry which is preliminary data.</text>
</comment>
<gene>
    <name evidence="1" type="ORF">MENTE1834_LOCUS35160</name>
</gene>
<evidence type="ECO:0000313" key="1">
    <source>
        <dbReference type="EMBL" id="CAK5087558.1"/>
    </source>
</evidence>
<organism evidence="1 2">
    <name type="scientific">Meloidogyne enterolobii</name>
    <name type="common">Root-knot nematode worm</name>
    <name type="synonym">Meloidogyne mayaguensis</name>
    <dbReference type="NCBI Taxonomy" id="390850"/>
    <lineage>
        <taxon>Eukaryota</taxon>
        <taxon>Metazoa</taxon>
        <taxon>Ecdysozoa</taxon>
        <taxon>Nematoda</taxon>
        <taxon>Chromadorea</taxon>
        <taxon>Rhabditida</taxon>
        <taxon>Tylenchina</taxon>
        <taxon>Tylenchomorpha</taxon>
        <taxon>Tylenchoidea</taxon>
        <taxon>Meloidogynidae</taxon>
        <taxon>Meloidogyninae</taxon>
        <taxon>Meloidogyne</taxon>
    </lineage>
</organism>
<sequence>MRKVILIIEERSVGSQLNKINTDFMCLYVVCAYSPLCFFYFRGPISRFMGISEKKEW</sequence>
<accession>A0ACB1A8J8</accession>
<reference evidence="1" key="1">
    <citation type="submission" date="2023-11" db="EMBL/GenBank/DDBJ databases">
        <authorList>
            <person name="Poullet M."/>
        </authorList>
    </citation>
    <scope>NUCLEOTIDE SEQUENCE</scope>
    <source>
        <strain evidence="1">E1834</strain>
    </source>
</reference>
<keyword evidence="2" id="KW-1185">Reference proteome</keyword>
<evidence type="ECO:0000313" key="2">
    <source>
        <dbReference type="Proteomes" id="UP001497535"/>
    </source>
</evidence>
<name>A0ACB1A8J8_MELEN</name>